<evidence type="ECO:0000313" key="5">
    <source>
        <dbReference type="EMBL" id="OEU20164.1"/>
    </source>
</evidence>
<dbReference type="Pfam" id="PF12796">
    <property type="entry name" value="Ank_2"/>
    <property type="match status" value="1"/>
</dbReference>
<evidence type="ECO:0000256" key="3">
    <source>
        <dbReference type="PROSITE-ProRule" id="PRU00023"/>
    </source>
</evidence>
<dbReference type="Gene3D" id="1.10.287.110">
    <property type="entry name" value="DnaJ domain"/>
    <property type="match status" value="1"/>
</dbReference>
<dbReference type="PANTHER" id="PTHR24126:SF14">
    <property type="entry name" value="ANK_REP_REGION DOMAIN-CONTAINING PROTEIN"/>
    <property type="match status" value="1"/>
</dbReference>
<feature type="non-terminal residue" evidence="5">
    <location>
        <position position="355"/>
    </location>
</feature>
<dbReference type="AlphaFoldDB" id="A0A1E7FPX3"/>
<proteinExistence type="predicted"/>
<evidence type="ECO:0000256" key="4">
    <source>
        <dbReference type="SAM" id="MobiDB-lite"/>
    </source>
</evidence>
<dbReference type="EMBL" id="KV784355">
    <property type="protein sequence ID" value="OEU20164.1"/>
    <property type="molecule type" value="Genomic_DNA"/>
</dbReference>
<dbReference type="PROSITE" id="PS50088">
    <property type="entry name" value="ANK_REPEAT"/>
    <property type="match status" value="2"/>
</dbReference>
<dbReference type="OrthoDB" id="60897at2759"/>
<sequence>MVVVDDDVTSTTITTSVSTTTTTTATTTTPTATAVKINIKCKTEMDRKLLVAAIEGDIEYLDSIRRSKTLRTTVCSSGCTLLHWAAGSNQVNNVNIIVEYKKSYGRTPLHYACRNGSLEAVQYLCLSPYCHAIPDIKAKQGVTPFQLAIWQNHLQVCQFLTTSTVGIVPSIDFNDFGCGAIHWIGIAPKHRANFTTTTTTTNENNNEYEDENNNNENDNGHDLLPLIKWLSKQDGINFFIKQRQGHTALHKAVWGGHMSIVKYLREEIGMFDDQQDDAGNFAASLADMANTTRHTKIGVYLRQHCSRKRYNSLQILGLTASMSTKSTMSESTLALGKNEIRKAYLKKARQLHPDR</sequence>
<evidence type="ECO:0000313" key="6">
    <source>
        <dbReference type="Proteomes" id="UP000095751"/>
    </source>
</evidence>
<feature type="repeat" description="ANK" evidence="3">
    <location>
        <begin position="244"/>
        <end position="264"/>
    </location>
</feature>
<evidence type="ECO:0000256" key="1">
    <source>
        <dbReference type="ARBA" id="ARBA00022737"/>
    </source>
</evidence>
<dbReference type="Gene3D" id="1.25.40.20">
    <property type="entry name" value="Ankyrin repeat-containing domain"/>
    <property type="match status" value="2"/>
</dbReference>
<keyword evidence="2 3" id="KW-0040">ANK repeat</keyword>
<dbReference type="SUPFAM" id="SSF46565">
    <property type="entry name" value="Chaperone J-domain"/>
    <property type="match status" value="1"/>
</dbReference>
<gene>
    <name evidence="5" type="ORF">FRACYDRAFT_181753</name>
</gene>
<dbReference type="PANTHER" id="PTHR24126">
    <property type="entry name" value="ANKYRIN REPEAT, PH AND SEC7 DOMAIN CONTAINING PROTEIN SECG-RELATED"/>
    <property type="match status" value="1"/>
</dbReference>
<dbReference type="KEGG" id="fcy:FRACYDRAFT_181753"/>
<dbReference type="InParanoid" id="A0A1E7FPX3"/>
<protein>
    <submittedName>
        <fullName evidence="5">Ankyrin</fullName>
    </submittedName>
</protein>
<organism evidence="5 6">
    <name type="scientific">Fragilariopsis cylindrus CCMP1102</name>
    <dbReference type="NCBI Taxonomy" id="635003"/>
    <lineage>
        <taxon>Eukaryota</taxon>
        <taxon>Sar</taxon>
        <taxon>Stramenopiles</taxon>
        <taxon>Ochrophyta</taxon>
        <taxon>Bacillariophyta</taxon>
        <taxon>Bacillariophyceae</taxon>
        <taxon>Bacillariophycidae</taxon>
        <taxon>Bacillariales</taxon>
        <taxon>Bacillariaceae</taxon>
        <taxon>Fragilariopsis</taxon>
    </lineage>
</organism>
<dbReference type="SUPFAM" id="SSF48403">
    <property type="entry name" value="Ankyrin repeat"/>
    <property type="match status" value="1"/>
</dbReference>
<feature type="region of interest" description="Disordered" evidence="4">
    <location>
        <begin position="197"/>
        <end position="218"/>
    </location>
</feature>
<dbReference type="InterPro" id="IPR001623">
    <property type="entry name" value="DnaJ_domain"/>
</dbReference>
<dbReference type="InterPro" id="IPR036770">
    <property type="entry name" value="Ankyrin_rpt-contain_sf"/>
</dbReference>
<dbReference type="Proteomes" id="UP000095751">
    <property type="component" value="Unassembled WGS sequence"/>
</dbReference>
<name>A0A1E7FPX3_9STRA</name>
<dbReference type="InterPro" id="IPR036869">
    <property type="entry name" value="J_dom_sf"/>
</dbReference>
<evidence type="ECO:0000256" key="2">
    <source>
        <dbReference type="ARBA" id="ARBA00023043"/>
    </source>
</evidence>
<keyword evidence="1" id="KW-0677">Repeat</keyword>
<accession>A0A1E7FPX3</accession>
<reference evidence="5 6" key="1">
    <citation type="submission" date="2016-09" db="EMBL/GenBank/DDBJ databases">
        <title>Extensive genetic diversity and differential bi-allelic expression allows diatom success in the polar Southern Ocean.</title>
        <authorList>
            <consortium name="DOE Joint Genome Institute"/>
            <person name="Mock T."/>
            <person name="Otillar R.P."/>
            <person name="Strauss J."/>
            <person name="Dupont C."/>
            <person name="Frickenhaus S."/>
            <person name="Maumus F."/>
            <person name="Mcmullan M."/>
            <person name="Sanges R."/>
            <person name="Schmutz J."/>
            <person name="Toseland A."/>
            <person name="Valas R."/>
            <person name="Veluchamy A."/>
            <person name="Ward B.J."/>
            <person name="Allen A."/>
            <person name="Barry K."/>
            <person name="Falciatore A."/>
            <person name="Ferrante M."/>
            <person name="Fortunato A.E."/>
            <person name="Gloeckner G."/>
            <person name="Gruber A."/>
            <person name="Hipkin R."/>
            <person name="Janech M."/>
            <person name="Kroth P."/>
            <person name="Leese F."/>
            <person name="Lindquist E."/>
            <person name="Lyon B.R."/>
            <person name="Martin J."/>
            <person name="Mayer C."/>
            <person name="Parker M."/>
            <person name="Quesneville H."/>
            <person name="Raymond J."/>
            <person name="Uhlig C."/>
            <person name="Valentin K.U."/>
            <person name="Worden A.Z."/>
            <person name="Armbrust E.V."/>
            <person name="Bowler C."/>
            <person name="Green B."/>
            <person name="Moulton V."/>
            <person name="Van Oosterhout C."/>
            <person name="Grigoriev I."/>
        </authorList>
    </citation>
    <scope>NUCLEOTIDE SEQUENCE [LARGE SCALE GENOMIC DNA]</scope>
    <source>
        <strain evidence="5 6">CCMP1102</strain>
    </source>
</reference>
<feature type="repeat" description="ANK" evidence="3">
    <location>
        <begin position="104"/>
        <end position="124"/>
    </location>
</feature>
<keyword evidence="6" id="KW-1185">Reference proteome</keyword>
<dbReference type="Pfam" id="PF13637">
    <property type="entry name" value="Ank_4"/>
    <property type="match status" value="1"/>
</dbReference>
<dbReference type="CDD" id="cd06257">
    <property type="entry name" value="DnaJ"/>
    <property type="match status" value="1"/>
</dbReference>
<dbReference type="InterPro" id="IPR002110">
    <property type="entry name" value="Ankyrin_rpt"/>
</dbReference>
<dbReference type="PROSITE" id="PS50297">
    <property type="entry name" value="ANK_REP_REGION"/>
    <property type="match status" value="2"/>
</dbReference>
<dbReference type="SMART" id="SM00248">
    <property type="entry name" value="ANK"/>
    <property type="match status" value="4"/>
</dbReference>